<feature type="signal peptide" evidence="9">
    <location>
        <begin position="1"/>
        <end position="21"/>
    </location>
</feature>
<dbReference type="SMART" id="SM01081">
    <property type="entry name" value="CHB_HEX"/>
    <property type="match status" value="2"/>
</dbReference>
<evidence type="ECO:0000256" key="4">
    <source>
        <dbReference type="ARBA" id="ARBA00022801"/>
    </source>
</evidence>
<name>A0A8W8NXM9_MAGGI</name>
<dbReference type="Gene3D" id="3.30.379.10">
    <property type="entry name" value="Chitobiase/beta-hexosaminidase domain 2-like"/>
    <property type="match status" value="2"/>
</dbReference>
<dbReference type="InterPro" id="IPR015882">
    <property type="entry name" value="HEX_bac_N"/>
</dbReference>
<dbReference type="InterPro" id="IPR029018">
    <property type="entry name" value="Hex-like_dom2"/>
</dbReference>
<evidence type="ECO:0000256" key="6">
    <source>
        <dbReference type="ARBA" id="ARBA00030512"/>
    </source>
</evidence>
<dbReference type="Pfam" id="PF00728">
    <property type="entry name" value="Glyco_hydro_20"/>
    <property type="match status" value="2"/>
</dbReference>
<keyword evidence="9" id="KW-0732">Signal</keyword>
<reference evidence="11" key="1">
    <citation type="submission" date="2022-08" db="UniProtKB">
        <authorList>
            <consortium name="EnsemblMetazoa"/>
        </authorList>
    </citation>
    <scope>IDENTIFICATION</scope>
    <source>
        <strain evidence="11">05x7-T-G4-1.051#20</strain>
    </source>
</reference>
<dbReference type="Gene3D" id="2.60.40.10">
    <property type="entry name" value="Immunoglobulins"/>
    <property type="match status" value="3"/>
</dbReference>
<evidence type="ECO:0000256" key="1">
    <source>
        <dbReference type="ARBA" id="ARBA00001231"/>
    </source>
</evidence>
<dbReference type="CDD" id="cd02847">
    <property type="entry name" value="E_set_Chitobiase_C"/>
    <property type="match status" value="1"/>
</dbReference>
<dbReference type="InterPro" id="IPR015883">
    <property type="entry name" value="Glyco_hydro_20_cat"/>
</dbReference>
<accession>A0A8W8NXM9</accession>
<dbReference type="InterPro" id="IPR017853">
    <property type="entry name" value="GH"/>
</dbReference>
<dbReference type="GO" id="GO:0004563">
    <property type="term" value="F:beta-N-acetylhexosaminidase activity"/>
    <property type="evidence" value="ECO:0007669"/>
    <property type="project" value="UniProtKB-EC"/>
</dbReference>
<keyword evidence="5" id="KW-0326">Glycosidase</keyword>
<dbReference type="Pfam" id="PF03173">
    <property type="entry name" value="CHB_HEX"/>
    <property type="match status" value="2"/>
</dbReference>
<dbReference type="InterPro" id="IPR012291">
    <property type="entry name" value="CBM2_carb-bd_dom_sf"/>
</dbReference>
<organism evidence="11 12">
    <name type="scientific">Magallana gigas</name>
    <name type="common">Pacific oyster</name>
    <name type="synonym">Crassostrea gigas</name>
    <dbReference type="NCBI Taxonomy" id="29159"/>
    <lineage>
        <taxon>Eukaryota</taxon>
        <taxon>Metazoa</taxon>
        <taxon>Spiralia</taxon>
        <taxon>Lophotrochozoa</taxon>
        <taxon>Mollusca</taxon>
        <taxon>Bivalvia</taxon>
        <taxon>Autobranchia</taxon>
        <taxon>Pteriomorphia</taxon>
        <taxon>Ostreida</taxon>
        <taxon>Ostreoidea</taxon>
        <taxon>Ostreidae</taxon>
        <taxon>Magallana</taxon>
    </lineage>
</organism>
<dbReference type="Pfam" id="PF03174">
    <property type="entry name" value="CHB_HEX_C"/>
    <property type="match status" value="2"/>
</dbReference>
<dbReference type="Pfam" id="PF02838">
    <property type="entry name" value="Glyco_hydro_20b"/>
    <property type="match status" value="2"/>
</dbReference>
<evidence type="ECO:0000256" key="3">
    <source>
        <dbReference type="ARBA" id="ARBA00012663"/>
    </source>
</evidence>
<dbReference type="PANTHER" id="PTHR22600:SF57">
    <property type="entry name" value="BETA-N-ACETYLHEXOSAMINIDASE"/>
    <property type="match status" value="1"/>
</dbReference>
<feature type="active site" description="Proton donor" evidence="8">
    <location>
        <position position="1433"/>
    </location>
</feature>
<dbReference type="InterPro" id="IPR004867">
    <property type="entry name" value="CHB_C_dom"/>
</dbReference>
<evidence type="ECO:0000259" key="10">
    <source>
        <dbReference type="SMART" id="SM01081"/>
    </source>
</evidence>
<comment type="catalytic activity">
    <reaction evidence="1">
        <text>Hydrolysis of terminal non-reducing N-acetyl-D-hexosamine residues in N-acetyl-beta-D-hexosaminides.</text>
        <dbReference type="EC" id="3.2.1.52"/>
    </reaction>
</comment>
<dbReference type="InterPro" id="IPR025705">
    <property type="entry name" value="Beta_hexosaminidase_sua/sub"/>
</dbReference>
<dbReference type="EC" id="3.2.1.52" evidence="3"/>
<keyword evidence="4" id="KW-0378">Hydrolase</keyword>
<dbReference type="GO" id="GO:0005975">
    <property type="term" value="P:carbohydrate metabolic process"/>
    <property type="evidence" value="ECO:0007669"/>
    <property type="project" value="InterPro"/>
</dbReference>
<dbReference type="SUPFAM" id="SSF51445">
    <property type="entry name" value="(Trans)glycosidases"/>
    <property type="match status" value="2"/>
</dbReference>
<keyword evidence="12" id="KW-1185">Reference proteome</keyword>
<feature type="chain" id="PRO_5036459935" description="beta-N-acetylhexosaminidase" evidence="9">
    <location>
        <begin position="22"/>
        <end position="1784"/>
    </location>
</feature>
<feature type="domain" description="Chitobiase/beta-hexosaminidases N-terminal" evidence="10">
    <location>
        <begin position="925"/>
        <end position="1085"/>
    </location>
</feature>
<proteinExistence type="inferred from homology"/>
<evidence type="ECO:0000256" key="5">
    <source>
        <dbReference type="ARBA" id="ARBA00023295"/>
    </source>
</evidence>
<dbReference type="GO" id="GO:0030203">
    <property type="term" value="P:glycosaminoglycan metabolic process"/>
    <property type="evidence" value="ECO:0007669"/>
    <property type="project" value="TreeGrafter"/>
</dbReference>
<protein>
    <recommendedName>
        <fullName evidence="3">beta-N-acetylhexosaminidase</fullName>
        <ecNumber evidence="3">3.2.1.52</ecNumber>
    </recommendedName>
    <alternativeName>
        <fullName evidence="6">Beta-N-acetylhexosaminidase</fullName>
    </alternativeName>
    <alternativeName>
        <fullName evidence="7">N-acetyl-beta-glucosaminidase</fullName>
    </alternativeName>
</protein>
<dbReference type="GO" id="GO:0030247">
    <property type="term" value="F:polysaccharide binding"/>
    <property type="evidence" value="ECO:0007669"/>
    <property type="project" value="InterPro"/>
</dbReference>
<evidence type="ECO:0000256" key="8">
    <source>
        <dbReference type="PIRSR" id="PIRSR625705-1"/>
    </source>
</evidence>
<sequence>MWRSTISVLVLVLSFAKYSLSQSRNGTSCDWNSPLFSEDCPISQEELDYMAENLMIQVNSIDNLKDDGNTHIIQIRLHNNGTRVMRGKSWQLFFHSFFMVEPEHLPAEKAYVDDDYKVSYKHVTGSLFSLSPVEGFKDILPNDTRTIEHEAKFWAVSKSDFLPNWYLKAPMLEPRLIASTNSSYFAGEISSAKQWKRYKYDRYNPFMSQDRYERFYTPHRFTNGPSVIPTPRLFFESRSFGEFTVDDTWTIGSTKGTRKAAKLLSSELNLPLKDLINGRSISLRLIDNNKGPEWYSIESNINAPSIIINANSQTGLFYGVQTLVSLLDRFRETRSKALFPFYLEDEPRYEYRGLRLDVVRHFRTKEEVKRLIDLISMYKLNKLILMLSNDEGWRIEIPSYPELVQVGARRCHDLDEEECLLPQIGNPINTAQEYYTAADYIEILQHAKDRNVEVIPEINFPGHAYALKRAIESRFKDTNKTLWSPPDKAHLSVQMFEDNMLNPCSPVTYELLETILTRIAAYHQRAGVPLQSFHTGGDDHYSMDRWVLSEDCQKINMHSSQAIQNMFDSRVSRLIENTGANVLGFADGFMNANGVPQDPRLFRTPEVTAHYWNNHHTADFANGYKLANAGYKVVLGTVSHLYFDHPYEPNPEENGLYWATRFTDTRKVFSFEPENIYRAIQVKKTGDPISQLEFCGRNRERCPRLLRPENIKGVEGSLYGELIRSRDMMDYMLFPRILGLAERAWHKGAWEDIEDDEKRKEAMNDDWQRFARIVGAKELRRLDDLGVKYRISPAGAKSDGIKRMYTNTEFPDQVVEYSTNSGEKWKTVPKDWLMKSYNSRILVRAVPKVGRIKANTDHMTERMEYSVNQGKTWRLVPDTWPIASYNPILLRTRSADGKRLSRETEFDPRGVNPIPNQADVENIAKSLRVTYELEDNLVDEENSFLLRITFHNTGNETLTYGNYSIYMYNIRLLQPIQSPYPNGYKLHDCSLWLHHVSGSLYRQDPEQPDFKIPPGQSLSCLITGKSWQVSRTDSMPNWFVAAEGMDPVVINNTVSEDLSYVSKFDTSNKWKRYPDDQYNPYSPPTRFGIFKDIADRGRAVKPVIPSPKNLKMNPYRQVRVGGPNNRWFITRNGRFPVASKDLSDHFNLQTINNWRGGRNIVLLEKTEEIRNNEGYSIEVDPSSNKITLRARDDPGMFYAVQTLKALADRDGNAFILPEVTIFDEPRFPYRGMHLDVARNFHSKEEVMKLLDLMAKYKLNKLHLHLTDDEGWRIEVPQLPELTQIGSQRCFDIHEEECILPQIGSAPLRPNTGTGYYTAEDYRDILRYAADRHIQVIPEINTPGHSRAAIVAMENRYRRFMKSENEAEAKRFLLSDMDDTSYYLSRQTYKNNVMSPCLHTTFDFLEVVAQTLYVMHQDIQPLKMIHFGGPGGDEFSSSVWNNSKICQELMDALGVNIEDDLKSHFVDSVAQKLPPEVSLGVWEDALMDEKRPLYRYGKNLGSRDVVAYAWDNIWEHGNGDNAHILANNDYKVVISHATDLFFDHPNEPDPEERGYYWASRFTNTRKVFGFTPEHLLKNAQVSRKGIPLTRSDVCPEFGCVELTEPSNIIGMQGQLWTETMRHPDQLEYMAAPRILALAERAWHKADWEDIEDKISRDRERDRDWEEFGNTLAYQELQKLDDMDFKYRIPPPGAEIKNSVIHTNSEIPGLPIQISLDNKKTWRRLNGTMPVPDNKLIHLRTTSPDGRRHSRVVTVTPAISRTEENSVFKMPFLERFLKYLGLSLIQ</sequence>
<evidence type="ECO:0000313" key="12">
    <source>
        <dbReference type="Proteomes" id="UP000005408"/>
    </source>
</evidence>
<dbReference type="InterPro" id="IPR008965">
    <property type="entry name" value="CBM2/CBM3_carb-bd_dom_sf"/>
</dbReference>
<dbReference type="Proteomes" id="UP000005408">
    <property type="component" value="Unassembled WGS sequence"/>
</dbReference>
<dbReference type="PRINTS" id="PR00738">
    <property type="entry name" value="GLHYDRLASE20"/>
</dbReference>
<dbReference type="InterPro" id="IPR014756">
    <property type="entry name" value="Ig_E-set"/>
</dbReference>
<evidence type="ECO:0000256" key="2">
    <source>
        <dbReference type="ARBA" id="ARBA00006285"/>
    </source>
</evidence>
<dbReference type="SUPFAM" id="SSF81296">
    <property type="entry name" value="E set domains"/>
    <property type="match status" value="2"/>
</dbReference>
<feature type="domain" description="Chitobiase/beta-hexosaminidases N-terminal" evidence="10">
    <location>
        <begin position="52"/>
        <end position="210"/>
    </location>
</feature>
<dbReference type="Gene3D" id="3.20.20.80">
    <property type="entry name" value="Glycosidases"/>
    <property type="match status" value="2"/>
</dbReference>
<dbReference type="Gene3D" id="2.60.40.290">
    <property type="match status" value="2"/>
</dbReference>
<evidence type="ECO:0000313" key="11">
    <source>
        <dbReference type="EnsemblMetazoa" id="G9100.1:cds"/>
    </source>
</evidence>
<evidence type="ECO:0000256" key="9">
    <source>
        <dbReference type="SAM" id="SignalP"/>
    </source>
</evidence>
<comment type="similarity">
    <text evidence="2">Belongs to the glycosyl hydrolase 20 family.</text>
</comment>
<evidence type="ECO:0000256" key="7">
    <source>
        <dbReference type="ARBA" id="ARBA00033000"/>
    </source>
</evidence>
<dbReference type="InterPro" id="IPR004866">
    <property type="entry name" value="CHB/HEX_N_dom"/>
</dbReference>
<dbReference type="SUPFAM" id="SSF55545">
    <property type="entry name" value="beta-N-acetylhexosaminidase-like domain"/>
    <property type="match status" value="2"/>
</dbReference>
<dbReference type="PANTHER" id="PTHR22600">
    <property type="entry name" value="BETA-HEXOSAMINIDASE"/>
    <property type="match status" value="1"/>
</dbReference>
<dbReference type="GO" id="GO:0016020">
    <property type="term" value="C:membrane"/>
    <property type="evidence" value="ECO:0007669"/>
    <property type="project" value="TreeGrafter"/>
</dbReference>
<dbReference type="SUPFAM" id="SSF49384">
    <property type="entry name" value="Carbohydrate-binding domain"/>
    <property type="match status" value="2"/>
</dbReference>
<dbReference type="InterPro" id="IPR013783">
    <property type="entry name" value="Ig-like_fold"/>
</dbReference>
<dbReference type="EnsemblMetazoa" id="G9100.1">
    <property type="protein sequence ID" value="G9100.1:cds"/>
    <property type="gene ID" value="G9100"/>
</dbReference>